<comment type="caution">
    <text evidence="2">The sequence shown here is derived from an EMBL/GenBank/DDBJ whole genome shotgun (WGS) entry which is preliminary data.</text>
</comment>
<keyword evidence="3" id="KW-1185">Reference proteome</keyword>
<accession>A0ABD3MC67</accession>
<organism evidence="2 3">
    <name type="scientific">Discostella pseudostelligera</name>
    <dbReference type="NCBI Taxonomy" id="259834"/>
    <lineage>
        <taxon>Eukaryota</taxon>
        <taxon>Sar</taxon>
        <taxon>Stramenopiles</taxon>
        <taxon>Ochrophyta</taxon>
        <taxon>Bacillariophyta</taxon>
        <taxon>Coscinodiscophyceae</taxon>
        <taxon>Thalassiosirophycidae</taxon>
        <taxon>Stephanodiscales</taxon>
        <taxon>Stephanodiscaceae</taxon>
        <taxon>Discostella</taxon>
    </lineage>
</organism>
<feature type="region of interest" description="Disordered" evidence="1">
    <location>
        <begin position="46"/>
        <end position="69"/>
    </location>
</feature>
<evidence type="ECO:0000256" key="1">
    <source>
        <dbReference type="SAM" id="MobiDB-lite"/>
    </source>
</evidence>
<gene>
    <name evidence="2" type="ORF">ACHAWU_006168</name>
</gene>
<reference evidence="2 3" key="1">
    <citation type="submission" date="2024-10" db="EMBL/GenBank/DDBJ databases">
        <title>Updated reference genomes for cyclostephanoid diatoms.</title>
        <authorList>
            <person name="Roberts W.R."/>
            <person name="Alverson A.J."/>
        </authorList>
    </citation>
    <scope>NUCLEOTIDE SEQUENCE [LARGE SCALE GENOMIC DNA]</scope>
    <source>
        <strain evidence="2 3">AJA232-27</strain>
    </source>
</reference>
<sequence>MTIQEQWHRMKGNKESLRFFYTVQHYLMSRPGGVCSSDAVNGARKSAARTDAAPTMANAGSPEIPCNIG</sequence>
<evidence type="ECO:0000313" key="3">
    <source>
        <dbReference type="Proteomes" id="UP001530293"/>
    </source>
</evidence>
<dbReference type="Proteomes" id="UP001530293">
    <property type="component" value="Unassembled WGS sequence"/>
</dbReference>
<proteinExistence type="predicted"/>
<evidence type="ECO:0000313" key="2">
    <source>
        <dbReference type="EMBL" id="KAL3760376.1"/>
    </source>
</evidence>
<name>A0ABD3MC67_9STRA</name>
<dbReference type="EMBL" id="JALLBG020000187">
    <property type="protein sequence ID" value="KAL3760376.1"/>
    <property type="molecule type" value="Genomic_DNA"/>
</dbReference>
<dbReference type="AlphaFoldDB" id="A0ABD3MC67"/>
<protein>
    <submittedName>
        <fullName evidence="2">Uncharacterized protein</fullName>
    </submittedName>
</protein>